<dbReference type="InterPro" id="IPR000551">
    <property type="entry name" value="MerR-type_HTH_dom"/>
</dbReference>
<accession>A0ABW3MY68</accession>
<dbReference type="SMART" id="SM00422">
    <property type="entry name" value="HTH_MERR"/>
    <property type="match status" value="1"/>
</dbReference>
<proteinExistence type="predicted"/>
<dbReference type="InterPro" id="IPR047057">
    <property type="entry name" value="MerR_fam"/>
</dbReference>
<feature type="domain" description="HTH merR-type" evidence="2">
    <location>
        <begin position="9"/>
        <end position="77"/>
    </location>
</feature>
<dbReference type="InterPro" id="IPR009061">
    <property type="entry name" value="DNA-bd_dom_put_sf"/>
</dbReference>
<gene>
    <name evidence="3" type="ORF">ACFQ2V_12695</name>
</gene>
<evidence type="ECO:0000259" key="2">
    <source>
        <dbReference type="PROSITE" id="PS50937"/>
    </source>
</evidence>
<reference evidence="4" key="1">
    <citation type="journal article" date="2019" name="Int. J. Syst. Evol. Microbiol.">
        <title>The Global Catalogue of Microorganisms (GCM) 10K type strain sequencing project: providing services to taxonomists for standard genome sequencing and annotation.</title>
        <authorList>
            <consortium name="The Broad Institute Genomics Platform"/>
            <consortium name="The Broad Institute Genome Sequencing Center for Infectious Disease"/>
            <person name="Wu L."/>
            <person name="Ma J."/>
        </authorList>
    </citation>
    <scope>NUCLEOTIDE SEQUENCE [LARGE SCALE GENOMIC DNA]</scope>
    <source>
        <strain evidence="4">CCUG 57508</strain>
    </source>
</reference>
<dbReference type="Gene3D" id="1.10.1660.10">
    <property type="match status" value="1"/>
</dbReference>
<keyword evidence="4" id="KW-1185">Reference proteome</keyword>
<evidence type="ECO:0000256" key="1">
    <source>
        <dbReference type="ARBA" id="ARBA00023125"/>
    </source>
</evidence>
<sequence length="145" mass="16335">MKASERKQTWTVGELAARFELPTNVLRHWESLGLLAPARDASGYRRYGQGDLVRVAVILRNKSAGMSLEQIGVLLDGEAAGRHEVLEAHLRDLDERARSIERSREMTEHALRCRAHDIVACPRFAQHVADLTEGRADTAHLTDWE</sequence>
<organism evidence="3 4">
    <name type="scientific">Terrabacter terrigena</name>
    <dbReference type="NCBI Taxonomy" id="574718"/>
    <lineage>
        <taxon>Bacteria</taxon>
        <taxon>Bacillati</taxon>
        <taxon>Actinomycetota</taxon>
        <taxon>Actinomycetes</taxon>
        <taxon>Micrococcales</taxon>
        <taxon>Intrasporangiaceae</taxon>
        <taxon>Terrabacter</taxon>
    </lineage>
</organism>
<dbReference type="Proteomes" id="UP001597046">
    <property type="component" value="Unassembled WGS sequence"/>
</dbReference>
<dbReference type="RefSeq" id="WP_386053073.1">
    <property type="nucleotide sequence ID" value="NZ_JBHTKH010000007.1"/>
</dbReference>
<dbReference type="PANTHER" id="PTHR30204">
    <property type="entry name" value="REDOX-CYCLING DRUG-SENSING TRANSCRIPTIONAL ACTIVATOR SOXR"/>
    <property type="match status" value="1"/>
</dbReference>
<name>A0ABW3MY68_9MICO</name>
<protein>
    <submittedName>
        <fullName evidence="3">MerR family transcriptional regulator</fullName>
    </submittedName>
</protein>
<comment type="caution">
    <text evidence="3">The sequence shown here is derived from an EMBL/GenBank/DDBJ whole genome shotgun (WGS) entry which is preliminary data.</text>
</comment>
<evidence type="ECO:0000313" key="3">
    <source>
        <dbReference type="EMBL" id="MFD1055167.1"/>
    </source>
</evidence>
<evidence type="ECO:0000313" key="4">
    <source>
        <dbReference type="Proteomes" id="UP001597046"/>
    </source>
</evidence>
<dbReference type="PANTHER" id="PTHR30204:SF97">
    <property type="entry name" value="MERR FAMILY REGULATORY PROTEIN"/>
    <property type="match status" value="1"/>
</dbReference>
<dbReference type="Pfam" id="PF13411">
    <property type="entry name" value="MerR_1"/>
    <property type="match status" value="1"/>
</dbReference>
<dbReference type="PROSITE" id="PS50937">
    <property type="entry name" value="HTH_MERR_2"/>
    <property type="match status" value="1"/>
</dbReference>
<dbReference type="SUPFAM" id="SSF46955">
    <property type="entry name" value="Putative DNA-binding domain"/>
    <property type="match status" value="1"/>
</dbReference>
<dbReference type="CDD" id="cd00592">
    <property type="entry name" value="HTH_MerR-like"/>
    <property type="match status" value="1"/>
</dbReference>
<dbReference type="EMBL" id="JBHTKH010000007">
    <property type="protein sequence ID" value="MFD1055167.1"/>
    <property type="molecule type" value="Genomic_DNA"/>
</dbReference>
<keyword evidence="1" id="KW-0238">DNA-binding</keyword>